<dbReference type="Proteomes" id="UP000054477">
    <property type="component" value="Unassembled WGS sequence"/>
</dbReference>
<reference evidence="2" key="2">
    <citation type="submission" date="2015-01" db="EMBL/GenBank/DDBJ databases">
        <title>Evolutionary Origins and Diversification of the Mycorrhizal Mutualists.</title>
        <authorList>
            <consortium name="DOE Joint Genome Institute"/>
            <consortium name="Mycorrhizal Genomics Consortium"/>
            <person name="Kohler A."/>
            <person name="Kuo A."/>
            <person name="Nagy L.G."/>
            <person name="Floudas D."/>
            <person name="Copeland A."/>
            <person name="Barry K.W."/>
            <person name="Cichocki N."/>
            <person name="Veneault-Fourrey C."/>
            <person name="LaButti K."/>
            <person name="Lindquist E.A."/>
            <person name="Lipzen A."/>
            <person name="Lundell T."/>
            <person name="Morin E."/>
            <person name="Murat C."/>
            <person name="Riley R."/>
            <person name="Ohm R."/>
            <person name="Sun H."/>
            <person name="Tunlid A."/>
            <person name="Henrissat B."/>
            <person name="Grigoriev I.V."/>
            <person name="Hibbett D.S."/>
            <person name="Martin F."/>
        </authorList>
    </citation>
    <scope>NUCLEOTIDE SEQUENCE [LARGE SCALE GENOMIC DNA]</scope>
    <source>
        <strain evidence="2">LaAM-08-1</strain>
    </source>
</reference>
<accession>A0A0C9WVU4</accession>
<sequence length="78" mass="8459">MVMLACCLASRESYPFAVKRIGNLNTSSPCAAIQPIHVGSEGESFGRFATTYPTLLSLRLSFAWHAVLPLNSTRASLE</sequence>
<dbReference type="AlphaFoldDB" id="A0A0C9WVU4"/>
<dbReference type="HOGENOM" id="CLU_2622393_0_0_1"/>
<reference evidence="1 2" key="1">
    <citation type="submission" date="2014-04" db="EMBL/GenBank/DDBJ databases">
        <authorList>
            <consortium name="DOE Joint Genome Institute"/>
            <person name="Kuo A."/>
            <person name="Kohler A."/>
            <person name="Nagy L.G."/>
            <person name="Floudas D."/>
            <person name="Copeland A."/>
            <person name="Barry K.W."/>
            <person name="Cichocki N."/>
            <person name="Veneault-Fourrey C."/>
            <person name="LaButti K."/>
            <person name="Lindquist E.A."/>
            <person name="Lipzen A."/>
            <person name="Lundell T."/>
            <person name="Morin E."/>
            <person name="Murat C."/>
            <person name="Sun H."/>
            <person name="Tunlid A."/>
            <person name="Henrissat B."/>
            <person name="Grigoriev I.V."/>
            <person name="Hibbett D.S."/>
            <person name="Martin F."/>
            <person name="Nordberg H.P."/>
            <person name="Cantor M.N."/>
            <person name="Hua S.X."/>
        </authorList>
    </citation>
    <scope>NUCLEOTIDE SEQUENCE [LARGE SCALE GENOMIC DNA]</scope>
    <source>
        <strain evidence="1 2">LaAM-08-1</strain>
    </source>
</reference>
<evidence type="ECO:0000313" key="2">
    <source>
        <dbReference type="Proteomes" id="UP000054477"/>
    </source>
</evidence>
<keyword evidence="2" id="KW-1185">Reference proteome</keyword>
<evidence type="ECO:0000313" key="1">
    <source>
        <dbReference type="EMBL" id="KIJ96665.1"/>
    </source>
</evidence>
<name>A0A0C9WVU4_9AGAR</name>
<protein>
    <submittedName>
        <fullName evidence="1">Uncharacterized protein</fullName>
    </submittedName>
</protein>
<organism evidence="1 2">
    <name type="scientific">Laccaria amethystina LaAM-08-1</name>
    <dbReference type="NCBI Taxonomy" id="1095629"/>
    <lineage>
        <taxon>Eukaryota</taxon>
        <taxon>Fungi</taxon>
        <taxon>Dikarya</taxon>
        <taxon>Basidiomycota</taxon>
        <taxon>Agaricomycotina</taxon>
        <taxon>Agaricomycetes</taxon>
        <taxon>Agaricomycetidae</taxon>
        <taxon>Agaricales</taxon>
        <taxon>Agaricineae</taxon>
        <taxon>Hydnangiaceae</taxon>
        <taxon>Laccaria</taxon>
    </lineage>
</organism>
<dbReference type="EMBL" id="KN838714">
    <property type="protein sequence ID" value="KIJ96665.1"/>
    <property type="molecule type" value="Genomic_DNA"/>
</dbReference>
<proteinExistence type="predicted"/>
<gene>
    <name evidence="1" type="ORF">K443DRAFT_276163</name>
</gene>